<proteinExistence type="predicted"/>
<accession>A0A0C2IBM8</accession>
<gene>
    <name evidence="1" type="ORF">RF11_00998</name>
</gene>
<sequence>MNISVDKIFGIIQGDAFKPPGQFIHRYGLINNLIRLQISKLVASAVNNIGIKFHKRTIPRAPDMMLVVKKVTYIGIFEIVHVVNKVKYPGTLEILWLQNRSF</sequence>
<reference evidence="1 2" key="1">
    <citation type="journal article" date="2014" name="Genome Biol. Evol.">
        <title>The genome of the myxosporean Thelohanellus kitauei shows adaptations to nutrient acquisition within its fish host.</title>
        <authorList>
            <person name="Yang Y."/>
            <person name="Xiong J."/>
            <person name="Zhou Z."/>
            <person name="Huo F."/>
            <person name="Miao W."/>
            <person name="Ran C."/>
            <person name="Liu Y."/>
            <person name="Zhang J."/>
            <person name="Feng J."/>
            <person name="Wang M."/>
            <person name="Wang M."/>
            <person name="Wang L."/>
            <person name="Yao B."/>
        </authorList>
    </citation>
    <scope>NUCLEOTIDE SEQUENCE [LARGE SCALE GENOMIC DNA]</scope>
    <source>
        <strain evidence="1">Wuqing</strain>
    </source>
</reference>
<evidence type="ECO:0000313" key="1">
    <source>
        <dbReference type="EMBL" id="KII62738.1"/>
    </source>
</evidence>
<comment type="caution">
    <text evidence="1">The sequence shown here is derived from an EMBL/GenBank/DDBJ whole genome shotgun (WGS) entry which is preliminary data.</text>
</comment>
<dbReference type="AlphaFoldDB" id="A0A0C2IBM8"/>
<dbReference type="EMBL" id="JWZT01004875">
    <property type="protein sequence ID" value="KII62738.1"/>
    <property type="molecule type" value="Genomic_DNA"/>
</dbReference>
<keyword evidence="2" id="KW-1185">Reference proteome</keyword>
<protein>
    <submittedName>
        <fullName evidence="1">Uncharacterized protein</fullName>
    </submittedName>
</protein>
<organism evidence="1 2">
    <name type="scientific">Thelohanellus kitauei</name>
    <name type="common">Myxosporean</name>
    <dbReference type="NCBI Taxonomy" id="669202"/>
    <lineage>
        <taxon>Eukaryota</taxon>
        <taxon>Metazoa</taxon>
        <taxon>Cnidaria</taxon>
        <taxon>Myxozoa</taxon>
        <taxon>Myxosporea</taxon>
        <taxon>Bivalvulida</taxon>
        <taxon>Platysporina</taxon>
        <taxon>Myxobolidae</taxon>
        <taxon>Thelohanellus</taxon>
    </lineage>
</organism>
<evidence type="ECO:0000313" key="2">
    <source>
        <dbReference type="Proteomes" id="UP000031668"/>
    </source>
</evidence>
<name>A0A0C2IBM8_THEKT</name>
<dbReference type="Proteomes" id="UP000031668">
    <property type="component" value="Unassembled WGS sequence"/>
</dbReference>